<evidence type="ECO:0000313" key="4">
    <source>
        <dbReference type="Proteomes" id="UP000183015"/>
    </source>
</evidence>
<dbReference type="AlphaFoldDB" id="A0A1H7UQ47"/>
<accession>A0A1H7UQ47</accession>
<keyword evidence="1" id="KW-0378">Hydrolase</keyword>
<dbReference type="STRING" id="235985.SAMN05414137_11692"/>
<organism evidence="3 4">
    <name type="scientific">Streptacidiphilus jiangxiensis</name>
    <dbReference type="NCBI Taxonomy" id="235985"/>
    <lineage>
        <taxon>Bacteria</taxon>
        <taxon>Bacillati</taxon>
        <taxon>Actinomycetota</taxon>
        <taxon>Actinomycetes</taxon>
        <taxon>Kitasatosporales</taxon>
        <taxon>Streptomycetaceae</taxon>
        <taxon>Streptacidiphilus</taxon>
    </lineage>
</organism>
<gene>
    <name evidence="3" type="ORF">SAMN05414137_11692</name>
</gene>
<dbReference type="eggNOG" id="COG1335">
    <property type="taxonomic scope" value="Bacteria"/>
</dbReference>
<dbReference type="InterPro" id="IPR000868">
    <property type="entry name" value="Isochorismatase-like_dom"/>
</dbReference>
<dbReference type="CDD" id="cd00431">
    <property type="entry name" value="cysteine_hydrolases"/>
    <property type="match status" value="1"/>
</dbReference>
<sequence length="181" mass="18893">MTATTLDQNTALIMIDLQKGIVALAAELGADEVLANSDKLATAFRERGLPVVHVNVTGGAPGRTELNRSLGELPADWAELVLPVAEGDVLVTKQTWGAFHRTGLDAALRERGVTQVVITGIATSAGVESTARAAHEHGYNVTVATDAVADRDPVAHDHSVSRVFPKLGETGTTAELLALLG</sequence>
<keyword evidence="4" id="KW-1185">Reference proteome</keyword>
<reference evidence="4" key="1">
    <citation type="submission" date="2016-10" db="EMBL/GenBank/DDBJ databases">
        <authorList>
            <person name="Varghese N."/>
        </authorList>
    </citation>
    <scope>NUCLEOTIDE SEQUENCE [LARGE SCALE GENOMIC DNA]</scope>
    <source>
        <strain evidence="4">DSM 45096 / BCRC 16803 / CGMCC 4.1857 / CIP 109030 / JCM 12277 / KCTC 19219 / NBRC 100920 / 33214</strain>
    </source>
</reference>
<dbReference type="InterPro" id="IPR036380">
    <property type="entry name" value="Isochorismatase-like_sf"/>
</dbReference>
<evidence type="ECO:0000259" key="2">
    <source>
        <dbReference type="Pfam" id="PF00857"/>
    </source>
</evidence>
<name>A0A1H7UQ47_STRJI</name>
<dbReference type="Pfam" id="PF00857">
    <property type="entry name" value="Isochorismatase"/>
    <property type="match status" value="1"/>
</dbReference>
<dbReference type="PANTHER" id="PTHR43540:SF7">
    <property type="entry name" value="ISOCHORISMATASE FAMILY PROTEIN YECD"/>
    <property type="match status" value="1"/>
</dbReference>
<feature type="domain" description="Isochorismatase-like" evidence="2">
    <location>
        <begin position="10"/>
        <end position="175"/>
    </location>
</feature>
<dbReference type="Gene3D" id="3.40.50.850">
    <property type="entry name" value="Isochorismatase-like"/>
    <property type="match status" value="1"/>
</dbReference>
<dbReference type="PANTHER" id="PTHR43540">
    <property type="entry name" value="PEROXYUREIDOACRYLATE/UREIDOACRYLATE AMIDOHYDROLASE-RELATED"/>
    <property type="match status" value="1"/>
</dbReference>
<dbReference type="InterPro" id="IPR050272">
    <property type="entry name" value="Isochorismatase-like_hydrls"/>
</dbReference>
<dbReference type="RefSeq" id="WP_042451526.1">
    <property type="nucleotide sequence ID" value="NZ_BBPN01000022.1"/>
</dbReference>
<protein>
    <submittedName>
        <fullName evidence="3">Nicotinamidase-related amidase</fullName>
    </submittedName>
</protein>
<evidence type="ECO:0000313" key="3">
    <source>
        <dbReference type="EMBL" id="SEL98946.1"/>
    </source>
</evidence>
<dbReference type="OrthoDB" id="3174612at2"/>
<dbReference type="GO" id="GO:0016787">
    <property type="term" value="F:hydrolase activity"/>
    <property type="evidence" value="ECO:0007669"/>
    <property type="project" value="UniProtKB-KW"/>
</dbReference>
<dbReference type="Proteomes" id="UP000183015">
    <property type="component" value="Unassembled WGS sequence"/>
</dbReference>
<dbReference type="EMBL" id="FOAZ01000016">
    <property type="protein sequence ID" value="SEL98946.1"/>
    <property type="molecule type" value="Genomic_DNA"/>
</dbReference>
<dbReference type="SUPFAM" id="SSF52499">
    <property type="entry name" value="Isochorismatase-like hydrolases"/>
    <property type="match status" value="1"/>
</dbReference>
<evidence type="ECO:0000256" key="1">
    <source>
        <dbReference type="ARBA" id="ARBA00022801"/>
    </source>
</evidence>
<proteinExistence type="predicted"/>